<dbReference type="Proteomes" id="UP000694941">
    <property type="component" value="Unplaced"/>
</dbReference>
<feature type="signal peptide" evidence="3">
    <location>
        <begin position="1"/>
        <end position="26"/>
    </location>
</feature>
<keyword evidence="3" id="KW-0732">Signal</keyword>
<reference evidence="6" key="1">
    <citation type="submission" date="2025-08" db="UniProtKB">
        <authorList>
            <consortium name="RefSeq"/>
        </authorList>
    </citation>
    <scope>IDENTIFICATION</scope>
    <source>
        <tissue evidence="6">Muscle</tissue>
    </source>
</reference>
<dbReference type="RefSeq" id="XP_022258370.1">
    <property type="nucleotide sequence ID" value="XM_022402662.1"/>
</dbReference>
<name>A0ABM1TR64_LIMPO</name>
<feature type="non-terminal residue" evidence="6">
    <location>
        <position position="229"/>
    </location>
</feature>
<evidence type="ECO:0000256" key="3">
    <source>
        <dbReference type="SAM" id="SignalP"/>
    </source>
</evidence>
<dbReference type="Gene3D" id="2.60.120.290">
    <property type="entry name" value="Spermadhesin, CUB domain"/>
    <property type="match status" value="1"/>
</dbReference>
<comment type="caution">
    <text evidence="2">Lacks conserved residue(s) required for the propagation of feature annotation.</text>
</comment>
<dbReference type="SUPFAM" id="SSF49854">
    <property type="entry name" value="Spermadhesin, CUB domain"/>
    <property type="match status" value="2"/>
</dbReference>
<keyword evidence="5" id="KW-1185">Reference proteome</keyword>
<evidence type="ECO:0000259" key="4">
    <source>
        <dbReference type="PROSITE" id="PS01180"/>
    </source>
</evidence>
<dbReference type="InterPro" id="IPR000859">
    <property type="entry name" value="CUB_dom"/>
</dbReference>
<feature type="domain" description="CUB" evidence="4">
    <location>
        <begin position="35"/>
        <end position="164"/>
    </location>
</feature>
<dbReference type="PROSITE" id="PS01180">
    <property type="entry name" value="CUB"/>
    <property type="match status" value="1"/>
</dbReference>
<evidence type="ECO:0000256" key="2">
    <source>
        <dbReference type="PROSITE-ProRule" id="PRU00059"/>
    </source>
</evidence>
<evidence type="ECO:0000256" key="1">
    <source>
        <dbReference type="ARBA" id="ARBA00023157"/>
    </source>
</evidence>
<proteinExistence type="predicted"/>
<evidence type="ECO:0000313" key="6">
    <source>
        <dbReference type="RefSeq" id="XP_022258370.1"/>
    </source>
</evidence>
<sequence length="229" mass="26583">MYWLGLKLRGFVVMNSLILFPLFVPSKLVPEKDICQEMNGKKQYFEAGQKGIITLVNLTSETEHLSASRQNAPQRCSVELITCPSCHFVITFHYLNLPTCSDDDSCWCDYIQIHEPYYRQSRQKFCGISTHPSTRFESLSKLLVIDLFYSFSHTSAFKLEFKAADNSYVYEGSDTLYLPSMTGYIESPFFPDRYPSDYSAEYIIRNLENDGFIQLVFFDFLLSPWSFIE</sequence>
<accession>A0ABM1TR64</accession>
<keyword evidence="1" id="KW-1015">Disulfide bond</keyword>
<gene>
    <name evidence="6" type="primary">LOC111089705</name>
</gene>
<protein>
    <submittedName>
        <fullName evidence="6">Cubilin-like</fullName>
    </submittedName>
</protein>
<organism evidence="5 6">
    <name type="scientific">Limulus polyphemus</name>
    <name type="common">Atlantic horseshoe crab</name>
    <dbReference type="NCBI Taxonomy" id="6850"/>
    <lineage>
        <taxon>Eukaryota</taxon>
        <taxon>Metazoa</taxon>
        <taxon>Ecdysozoa</taxon>
        <taxon>Arthropoda</taxon>
        <taxon>Chelicerata</taxon>
        <taxon>Merostomata</taxon>
        <taxon>Xiphosura</taxon>
        <taxon>Limulidae</taxon>
        <taxon>Limulus</taxon>
    </lineage>
</organism>
<feature type="chain" id="PRO_5046927744" evidence="3">
    <location>
        <begin position="27"/>
        <end position="229"/>
    </location>
</feature>
<evidence type="ECO:0000313" key="5">
    <source>
        <dbReference type="Proteomes" id="UP000694941"/>
    </source>
</evidence>
<dbReference type="GeneID" id="111089705"/>
<dbReference type="InterPro" id="IPR035914">
    <property type="entry name" value="Sperma_CUB_dom_sf"/>
</dbReference>